<dbReference type="EMBL" id="CACRXK020010174">
    <property type="protein sequence ID" value="CAB4018804.1"/>
    <property type="molecule type" value="Genomic_DNA"/>
</dbReference>
<evidence type="ECO:0000313" key="2">
    <source>
        <dbReference type="Proteomes" id="UP001152795"/>
    </source>
</evidence>
<name>A0A7D9EWG6_PARCT</name>
<protein>
    <submittedName>
        <fullName evidence="1">Uncharacterized protein</fullName>
    </submittedName>
</protein>
<accession>A0A7D9EWG6</accession>
<gene>
    <name evidence="1" type="ORF">PACLA_8A075695</name>
</gene>
<keyword evidence="2" id="KW-1185">Reference proteome</keyword>
<sequence length="334" mass="37603">MAAKKQDTWDVFREKMKDKRCKKGQPAVNNKGLSAGDLIVRNGELVVQRLSSEVSGKAQKYSRIGAREFVPFNEEEVSIHAIKAACERHYKSLSEEGLKCDVLAGDQGPSCLSMEHVPDLKVVHVRFIKPQINRPSTSFVSKDIMREENPAFSFMSECVHVRESPDKRKIKSERCSSSAAKRPAPKSLTVSQMIKLGKLIKPSVADTTHTMIIDVFSFDFSSLSWSVLPQTVEFIVENSVLGEGGFRKAYKASSNTAGFEGKDWVVKRYLEKVVNEVTNDLGQSMEEQTKKVVQMHHLSKNFADQLSKTVKQKNICEKFGPVMQFQMVYFGKIQ</sequence>
<organism evidence="1 2">
    <name type="scientific">Paramuricea clavata</name>
    <name type="common">Red gorgonian</name>
    <name type="synonym">Violescent sea-whip</name>
    <dbReference type="NCBI Taxonomy" id="317549"/>
    <lineage>
        <taxon>Eukaryota</taxon>
        <taxon>Metazoa</taxon>
        <taxon>Cnidaria</taxon>
        <taxon>Anthozoa</taxon>
        <taxon>Octocorallia</taxon>
        <taxon>Malacalcyonacea</taxon>
        <taxon>Plexauridae</taxon>
        <taxon>Paramuricea</taxon>
    </lineage>
</organism>
<dbReference type="OrthoDB" id="301415at2759"/>
<dbReference type="Proteomes" id="UP001152795">
    <property type="component" value="Unassembled WGS sequence"/>
</dbReference>
<evidence type="ECO:0000313" key="1">
    <source>
        <dbReference type="EMBL" id="CAB4018804.1"/>
    </source>
</evidence>
<proteinExistence type="predicted"/>
<dbReference type="AlphaFoldDB" id="A0A7D9EWG6"/>
<comment type="caution">
    <text evidence="1">The sequence shown here is derived from an EMBL/GenBank/DDBJ whole genome shotgun (WGS) entry which is preliminary data.</text>
</comment>
<reference evidence="1" key="1">
    <citation type="submission" date="2020-04" db="EMBL/GenBank/DDBJ databases">
        <authorList>
            <person name="Alioto T."/>
            <person name="Alioto T."/>
            <person name="Gomez Garrido J."/>
        </authorList>
    </citation>
    <scope>NUCLEOTIDE SEQUENCE</scope>
    <source>
        <strain evidence="1">A484AB</strain>
    </source>
</reference>
<feature type="non-terminal residue" evidence="1">
    <location>
        <position position="1"/>
    </location>
</feature>